<dbReference type="InterPro" id="IPR008964">
    <property type="entry name" value="Invasin/intimin_cell_adhesion"/>
</dbReference>
<dbReference type="InterPro" id="IPR013783">
    <property type="entry name" value="Ig-like_fold"/>
</dbReference>
<dbReference type="PANTHER" id="PTHR45661:SF3">
    <property type="entry name" value="IG-LIKE DOMAIN-CONTAINING PROTEIN"/>
    <property type="match status" value="1"/>
</dbReference>
<dbReference type="Pfam" id="PF00041">
    <property type="entry name" value="fn3"/>
    <property type="match status" value="1"/>
</dbReference>
<evidence type="ECO:0000313" key="3">
    <source>
        <dbReference type="EMBL" id="CUQ06240.1"/>
    </source>
</evidence>
<accession>A0A174TFY0</accession>
<dbReference type="Gene3D" id="3.80.10.10">
    <property type="entry name" value="Ribonuclease Inhibitor"/>
    <property type="match status" value="3"/>
</dbReference>
<dbReference type="AlphaFoldDB" id="A0A174TFY0"/>
<dbReference type="SUPFAM" id="SSF49265">
    <property type="entry name" value="Fibronectin type III"/>
    <property type="match status" value="1"/>
</dbReference>
<dbReference type="InterPro" id="IPR026906">
    <property type="entry name" value="LRR_5"/>
</dbReference>
<dbReference type="InterPro" id="IPR036116">
    <property type="entry name" value="FN3_sf"/>
</dbReference>
<dbReference type="Gene3D" id="2.60.40.10">
    <property type="entry name" value="Immunoglobulins"/>
    <property type="match status" value="1"/>
</dbReference>
<keyword evidence="1" id="KW-1133">Transmembrane helix</keyword>
<dbReference type="EMBL" id="CZAU01000038">
    <property type="protein sequence ID" value="CUQ06240.1"/>
    <property type="molecule type" value="Genomic_DNA"/>
</dbReference>
<name>A0A174TFY0_ANAHA</name>
<feature type="transmembrane region" description="Helical" evidence="1">
    <location>
        <begin position="7"/>
        <end position="25"/>
    </location>
</feature>
<dbReference type="PROSITE" id="PS50853">
    <property type="entry name" value="FN3"/>
    <property type="match status" value="1"/>
</dbReference>
<evidence type="ECO:0000313" key="4">
    <source>
        <dbReference type="Proteomes" id="UP000095564"/>
    </source>
</evidence>
<protein>
    <submittedName>
        <fullName evidence="3">Bacterial surface protein 26-residue repeat</fullName>
    </submittedName>
</protein>
<dbReference type="CDD" id="cd00063">
    <property type="entry name" value="FN3"/>
    <property type="match status" value="1"/>
</dbReference>
<dbReference type="SUPFAM" id="SSF52058">
    <property type="entry name" value="L domain-like"/>
    <property type="match status" value="2"/>
</dbReference>
<feature type="domain" description="Fibronectin type-III" evidence="2">
    <location>
        <begin position="721"/>
        <end position="815"/>
    </location>
</feature>
<dbReference type="Proteomes" id="UP000095564">
    <property type="component" value="Unassembled WGS sequence"/>
</dbReference>
<evidence type="ECO:0000256" key="1">
    <source>
        <dbReference type="SAM" id="Phobius"/>
    </source>
</evidence>
<reference evidence="3 4" key="1">
    <citation type="submission" date="2015-09" db="EMBL/GenBank/DDBJ databases">
        <authorList>
            <consortium name="Pathogen Informatics"/>
        </authorList>
    </citation>
    <scope>NUCLEOTIDE SEQUENCE [LARGE SCALE GENOMIC DNA]</scope>
    <source>
        <strain evidence="3 4">2789STDY5834908</strain>
    </source>
</reference>
<keyword evidence="1" id="KW-0812">Transmembrane</keyword>
<proteinExistence type="predicted"/>
<dbReference type="PANTHER" id="PTHR45661">
    <property type="entry name" value="SURFACE ANTIGEN"/>
    <property type="match status" value="1"/>
</dbReference>
<evidence type="ECO:0000259" key="2">
    <source>
        <dbReference type="PROSITE" id="PS50853"/>
    </source>
</evidence>
<sequence length="819" mass="92167">MRKIKRIIICVIMAFVMICVGNNAFSKARDIKAEETQNNELKGTYGDNLTWNFKDGVLKISGTGEIPELFLEKINDQYDEISKYTVKEIVIEKGVTGIGNSAFEGCYWAEKVTFPDGLQTIGNEAFDRNGLKELEIPESVSYIGKSAFSWCRKLEEVKLPENPTKLSDKIFYECNALEKVVLPNNLESIGDEVFYECGLNKLEIPESVSSIGSDAFSQCRNLEEVNIPKGITKVNKGTFFGCSSLKKIDLPENLESIGENAFRGCMKFQEIKIPETVSSIGNWAFSSCVAIKEINWPDKVKNINDYMFDGCKQLRKVNFPKDLKSIGDSAFGECVSMEEMKVPQTVKTIGSCAFAGCTNLQNIELPDRLKVLKSSMFNGCTSLKEFQFGTAIQKIERAAFKNCTGLKYLVVPDSVTRIGDEAFKGCTGLEYIKLSRNVEVLEDWLFQDCESLTSIEIPSSVQRLRYWIVDGCTNLKLIIIPESIVDMEAIGCNVEEALIVGEAGSTAEKYAQKYQRAFKSYDDWNCKHSYEHSILKTATINNDGAEGWDCKKCGYKILQELSHPVSVQLTNESLPYNGNQNFPDIQIKLANGKLLDDKYYTCVYEGDHIYPGTYKVQIVLKNGYEGTLESSYKIVKAERILTYDGKKEVEGSYDKPFQIKAKADGTNPKISYKVLDSKILAIDSKGLIKAKSIGSCTVTVCVPEDDNYKKSNEIKIKIRIIPAKVKVKSATPKSGRRISLKWTRDSKVDGYYIRYSTNKKMRNSKTIMIKKNKTTSAGLKNLKRKKKYYIEICGYKKVKVGKQYKNELGTVTKKTIKTK</sequence>
<gene>
    <name evidence="3" type="ORF">ERS852520_02945</name>
</gene>
<dbReference type="Pfam" id="PF13306">
    <property type="entry name" value="LRR_5"/>
    <property type="match status" value="2"/>
</dbReference>
<dbReference type="InterPro" id="IPR053139">
    <property type="entry name" value="Surface_bspA-like"/>
</dbReference>
<dbReference type="InterPro" id="IPR003961">
    <property type="entry name" value="FN3_dom"/>
</dbReference>
<dbReference type="InterPro" id="IPR032675">
    <property type="entry name" value="LRR_dom_sf"/>
</dbReference>
<dbReference type="Gene3D" id="2.60.40.1080">
    <property type="match status" value="1"/>
</dbReference>
<keyword evidence="1" id="KW-0472">Membrane</keyword>
<organism evidence="3 4">
    <name type="scientific">Anaerostipes hadrus</name>
    <dbReference type="NCBI Taxonomy" id="649756"/>
    <lineage>
        <taxon>Bacteria</taxon>
        <taxon>Bacillati</taxon>
        <taxon>Bacillota</taxon>
        <taxon>Clostridia</taxon>
        <taxon>Lachnospirales</taxon>
        <taxon>Lachnospiraceae</taxon>
        <taxon>Anaerostipes</taxon>
    </lineage>
</organism>
<dbReference type="SUPFAM" id="SSF49373">
    <property type="entry name" value="Invasin/intimin cell-adhesion fragments"/>
    <property type="match status" value="1"/>
</dbReference>
<dbReference type="RefSeq" id="WP_055161758.1">
    <property type="nucleotide sequence ID" value="NZ_CZAU01000038.1"/>
</dbReference>